<proteinExistence type="predicted"/>
<evidence type="ECO:0000259" key="3">
    <source>
        <dbReference type="Pfam" id="PF05170"/>
    </source>
</evidence>
<protein>
    <recommendedName>
        <fullName evidence="3">AsmA domain-containing protein</fullName>
    </recommendedName>
</protein>
<feature type="region of interest" description="Disordered" evidence="1">
    <location>
        <begin position="469"/>
        <end position="491"/>
    </location>
</feature>
<reference evidence="4" key="1">
    <citation type="journal article" date="2015" name="Nature">
        <title>Complex archaea that bridge the gap between prokaryotes and eukaryotes.</title>
        <authorList>
            <person name="Spang A."/>
            <person name="Saw J.H."/>
            <person name="Jorgensen S.L."/>
            <person name="Zaremba-Niedzwiedzka K."/>
            <person name="Martijn J."/>
            <person name="Lind A.E."/>
            <person name="van Eijk R."/>
            <person name="Schleper C."/>
            <person name="Guy L."/>
            <person name="Ettema T.J."/>
        </authorList>
    </citation>
    <scope>NUCLEOTIDE SEQUENCE</scope>
</reference>
<name>A0A0F9V975_9ZZZZ</name>
<dbReference type="AlphaFoldDB" id="A0A0F9V975"/>
<dbReference type="Pfam" id="PF05170">
    <property type="entry name" value="AsmA"/>
    <property type="match status" value="1"/>
</dbReference>
<dbReference type="InterPro" id="IPR052894">
    <property type="entry name" value="AsmA-related"/>
</dbReference>
<organism evidence="4">
    <name type="scientific">marine sediment metagenome</name>
    <dbReference type="NCBI Taxonomy" id="412755"/>
    <lineage>
        <taxon>unclassified sequences</taxon>
        <taxon>metagenomes</taxon>
        <taxon>ecological metagenomes</taxon>
    </lineage>
</organism>
<gene>
    <name evidence="4" type="ORF">LCGC14_0512750</name>
</gene>
<comment type="caution">
    <text evidence="4">The sequence shown here is derived from an EMBL/GenBank/DDBJ whole genome shotgun (WGS) entry which is preliminary data.</text>
</comment>
<accession>A0A0F9V975</accession>
<feature type="region of interest" description="Disordered" evidence="1">
    <location>
        <begin position="124"/>
        <end position="153"/>
    </location>
</feature>
<dbReference type="PANTHER" id="PTHR30441">
    <property type="entry name" value="DUF748 DOMAIN-CONTAINING PROTEIN"/>
    <property type="match status" value="1"/>
</dbReference>
<dbReference type="GO" id="GO:0005886">
    <property type="term" value="C:plasma membrane"/>
    <property type="evidence" value="ECO:0007669"/>
    <property type="project" value="TreeGrafter"/>
</dbReference>
<keyword evidence="2" id="KW-0472">Membrane</keyword>
<feature type="transmembrane region" description="Helical" evidence="2">
    <location>
        <begin position="7"/>
        <end position="26"/>
    </location>
</feature>
<dbReference type="EMBL" id="LAZR01000627">
    <property type="protein sequence ID" value="KKN62363.1"/>
    <property type="molecule type" value="Genomic_DNA"/>
</dbReference>
<evidence type="ECO:0000256" key="1">
    <source>
        <dbReference type="SAM" id="MobiDB-lite"/>
    </source>
</evidence>
<dbReference type="PANTHER" id="PTHR30441:SF4">
    <property type="entry name" value="PROTEIN ASMA"/>
    <property type="match status" value="1"/>
</dbReference>
<dbReference type="InterPro" id="IPR007844">
    <property type="entry name" value="AsmA"/>
</dbReference>
<dbReference type="GO" id="GO:0090313">
    <property type="term" value="P:regulation of protein targeting to membrane"/>
    <property type="evidence" value="ECO:0007669"/>
    <property type="project" value="TreeGrafter"/>
</dbReference>
<keyword evidence="2" id="KW-0812">Transmembrane</keyword>
<feature type="compositionally biased region" description="Basic and acidic residues" evidence="1">
    <location>
        <begin position="799"/>
        <end position="810"/>
    </location>
</feature>
<evidence type="ECO:0000313" key="4">
    <source>
        <dbReference type="EMBL" id="KKN62363.1"/>
    </source>
</evidence>
<feature type="domain" description="AsmA" evidence="3">
    <location>
        <begin position="1"/>
        <end position="674"/>
    </location>
</feature>
<evidence type="ECO:0000256" key="2">
    <source>
        <dbReference type="SAM" id="Phobius"/>
    </source>
</evidence>
<sequence>MRTFIKIAVIIIVLIVVGLISLPFFIDPNDYKDEISTQVEKATGRNLTLQGDIKLSVFPWIALELGPLSLSNAEGFKADSFAKVKAAEIRIKLIPLLKKQIEMDTVVLDGLVLNLETDKKGKTNWDDLTQSDAVAGTTEEVNASEPEDSTSSKSGIQAITIAGVKLTDANILWSDLSKGENFQLRNLNLNTDPLEPGEPTAVDMAFNLISTKPEAKAHVTLSSNITVDMENKRYAIQGLNFSAIAEGRELPFDEADISLTGDINADMVKQWVEINDMVFSAKANNDQQTIDAKLTGKLTSNLATQLTNIDNLKLVANLKDPNLPNSEAEIDMSAGIKADMSKQTVTISALVLKLQDLLLEGDFKANDILKDKLSFNGSVHVQPFSLRKLATDMNIELPEMSDADTLKQVELKSEISGSTTNVNLTNLAVTLDDSNLTGQFAVNNFSKPALNFKLKLDQIDVDRYLPPVKEKSQDKVSEEKANNSAEPVKEEKLPLEPLRQINAKGTIDIGKMKATDITSENIHITIDASNGLVKLTPMSANLYQGQYKGNVILDARTDSLKLSLNEKISNIRVEKLLEDMSGEAKISGTASANAKLTGEGATVSQIKQTLNGDGGFSFTDGALKGINIAEIIRKAKAALKGEKLASTDTPVQTDFSSLTGTFTAKNGVINNQDLAMKSPLLRLDGAGTANLSNENIDYNLKVAIVGTSKGQGGKELEELKGLTIPVKIAGTFSNPKPTVDLENLIKDKAKQEIKSKAEEKLKEKLGDDLGGLLGGALGGSSKSTDGNASSESSTEDAPTEDKNVEDALKDKLKKLF</sequence>
<feature type="region of interest" description="Disordered" evidence="1">
    <location>
        <begin position="776"/>
        <end position="816"/>
    </location>
</feature>
<keyword evidence="2" id="KW-1133">Transmembrane helix</keyword>